<protein>
    <submittedName>
        <fullName evidence="1">Uncharacterized protein</fullName>
    </submittedName>
</protein>
<organism evidence="1 2">
    <name type="scientific">Flammeovirga aprica JL-4</name>
    <dbReference type="NCBI Taxonomy" id="694437"/>
    <lineage>
        <taxon>Bacteria</taxon>
        <taxon>Pseudomonadati</taxon>
        <taxon>Bacteroidota</taxon>
        <taxon>Cytophagia</taxon>
        <taxon>Cytophagales</taxon>
        <taxon>Flammeovirgaceae</taxon>
        <taxon>Flammeovirga</taxon>
    </lineage>
</organism>
<comment type="caution">
    <text evidence="1">The sequence shown here is derived from an EMBL/GenBank/DDBJ whole genome shotgun (WGS) entry which is preliminary data.</text>
</comment>
<keyword evidence="2" id="KW-1185">Reference proteome</keyword>
<accession>A0A7X9S2C5</accession>
<reference evidence="1 2" key="1">
    <citation type="submission" date="2020-04" db="EMBL/GenBank/DDBJ databases">
        <title>Flammeovirga sp. SR4, a novel species isolated from seawater.</title>
        <authorList>
            <person name="Wang X."/>
        </authorList>
    </citation>
    <scope>NUCLEOTIDE SEQUENCE [LARGE SCALE GENOMIC DNA]</scope>
    <source>
        <strain evidence="1 2">ATCC 23126</strain>
    </source>
</reference>
<dbReference type="EMBL" id="JABANE010000372">
    <property type="protein sequence ID" value="NME73098.1"/>
    <property type="molecule type" value="Genomic_DNA"/>
</dbReference>
<dbReference type="AlphaFoldDB" id="A0A7X9S2C5"/>
<name>A0A7X9S2C5_9BACT</name>
<proteinExistence type="predicted"/>
<sequence length="196" mass="22143">MKSYGKSEAMDRLYEIVIGEQTASKQWEDFKYTRGVLRVLPENFFSVIGWVEKGVEGMIALDHIRITEAEVKGVAVTFGEKVKIAVENYAKNFRPKSTDQEKETVPSVVDPTQEIKADWADCSIEDLSPGQASLYLGNIVDIVKFINDGKPEEGLKTLEASEFMKTLLIWKKISNAEDLLKNFEKDLLFPLSTETN</sequence>
<gene>
    <name evidence="1" type="ORF">HHU12_34440</name>
</gene>
<evidence type="ECO:0000313" key="2">
    <source>
        <dbReference type="Proteomes" id="UP000576082"/>
    </source>
</evidence>
<evidence type="ECO:0000313" key="1">
    <source>
        <dbReference type="EMBL" id="NME73098.1"/>
    </source>
</evidence>
<dbReference type="Proteomes" id="UP000576082">
    <property type="component" value="Unassembled WGS sequence"/>
</dbReference>